<dbReference type="CDD" id="cd00082">
    <property type="entry name" value="HisKA"/>
    <property type="match status" value="1"/>
</dbReference>
<dbReference type="Gene3D" id="1.10.287.130">
    <property type="match status" value="1"/>
</dbReference>
<comment type="caution">
    <text evidence="15">The sequence shown here is derived from an EMBL/GenBank/DDBJ whole genome shotgun (WGS) entry which is preliminary data.</text>
</comment>
<evidence type="ECO:0000256" key="6">
    <source>
        <dbReference type="ARBA" id="ARBA00022679"/>
    </source>
</evidence>
<keyword evidence="12" id="KW-0175">Coiled coil</keyword>
<dbReference type="EC" id="2.7.13.3" evidence="3"/>
<dbReference type="Pfam" id="PF00512">
    <property type="entry name" value="HisKA"/>
    <property type="match status" value="1"/>
</dbReference>
<organism evidence="15 16">
    <name type="scientific">Jezberella montanilacus</name>
    <dbReference type="NCBI Taxonomy" id="323426"/>
    <lineage>
        <taxon>Bacteria</taxon>
        <taxon>Pseudomonadati</taxon>
        <taxon>Pseudomonadota</taxon>
        <taxon>Betaproteobacteria</taxon>
        <taxon>Burkholderiales</taxon>
        <taxon>Alcaligenaceae</taxon>
        <taxon>Jezberella</taxon>
    </lineage>
</organism>
<dbReference type="CDD" id="cd16922">
    <property type="entry name" value="HATPase_EvgS-ArcB-TorS-like"/>
    <property type="match status" value="1"/>
</dbReference>
<feature type="domain" description="Histidine kinase" evidence="14">
    <location>
        <begin position="401"/>
        <end position="619"/>
    </location>
</feature>
<comment type="catalytic activity">
    <reaction evidence="1">
        <text>ATP + protein L-histidine = ADP + protein N-phospho-L-histidine.</text>
        <dbReference type="EC" id="2.7.13.3"/>
    </reaction>
</comment>
<name>A0A2T0XG54_9BURK</name>
<evidence type="ECO:0000256" key="10">
    <source>
        <dbReference type="ARBA" id="ARBA00023012"/>
    </source>
</evidence>
<evidence type="ECO:0000256" key="8">
    <source>
        <dbReference type="ARBA" id="ARBA00022777"/>
    </source>
</evidence>
<evidence type="ECO:0000256" key="2">
    <source>
        <dbReference type="ARBA" id="ARBA00004236"/>
    </source>
</evidence>
<dbReference type="Pfam" id="PF02518">
    <property type="entry name" value="HATPase_c"/>
    <property type="match status" value="1"/>
</dbReference>
<dbReference type="InterPro" id="IPR004358">
    <property type="entry name" value="Sig_transdc_His_kin-like_C"/>
</dbReference>
<feature type="coiled-coil region" evidence="12">
    <location>
        <begin position="346"/>
        <end position="373"/>
    </location>
</feature>
<dbReference type="PANTHER" id="PTHR43711:SF31">
    <property type="entry name" value="HISTIDINE KINASE"/>
    <property type="match status" value="1"/>
</dbReference>
<feature type="transmembrane region" description="Helical" evidence="13">
    <location>
        <begin position="18"/>
        <end position="40"/>
    </location>
</feature>
<dbReference type="EMBL" id="PVTV01000013">
    <property type="protein sequence ID" value="PRY97916.1"/>
    <property type="molecule type" value="Genomic_DNA"/>
</dbReference>
<keyword evidence="16" id="KW-1185">Reference proteome</keyword>
<dbReference type="AlphaFoldDB" id="A0A2T0XG54"/>
<dbReference type="GO" id="GO:0005886">
    <property type="term" value="C:plasma membrane"/>
    <property type="evidence" value="ECO:0007669"/>
    <property type="project" value="UniProtKB-SubCell"/>
</dbReference>
<dbReference type="RefSeq" id="WP_106227495.1">
    <property type="nucleotide sequence ID" value="NZ_PVTV01000013.1"/>
</dbReference>
<evidence type="ECO:0000256" key="7">
    <source>
        <dbReference type="ARBA" id="ARBA00022741"/>
    </source>
</evidence>
<keyword evidence="8" id="KW-0418">Kinase</keyword>
<evidence type="ECO:0000313" key="16">
    <source>
        <dbReference type="Proteomes" id="UP000238308"/>
    </source>
</evidence>
<evidence type="ECO:0000256" key="13">
    <source>
        <dbReference type="SAM" id="Phobius"/>
    </source>
</evidence>
<evidence type="ECO:0000259" key="14">
    <source>
        <dbReference type="PROSITE" id="PS50109"/>
    </source>
</evidence>
<dbReference type="Gene3D" id="3.30.565.10">
    <property type="entry name" value="Histidine kinase-like ATPase, C-terminal domain"/>
    <property type="match status" value="1"/>
</dbReference>
<reference evidence="15 16" key="1">
    <citation type="submission" date="2018-03" db="EMBL/GenBank/DDBJ databases">
        <title>Genomic Encyclopedia of Type Strains, Phase III (KMG-III): the genomes of soil and plant-associated and newly described type strains.</title>
        <authorList>
            <person name="Whitman W."/>
        </authorList>
    </citation>
    <scope>NUCLEOTIDE SEQUENCE [LARGE SCALE GENOMIC DNA]</scope>
    <source>
        <strain evidence="15 16">MWH-P2sevCIIIb</strain>
    </source>
</reference>
<keyword evidence="4" id="KW-1003">Cell membrane</keyword>
<keyword evidence="9" id="KW-0067">ATP-binding</keyword>
<accession>A0A2T0XG54</accession>
<dbReference type="FunFam" id="1.10.287.130:FF:000038">
    <property type="entry name" value="Sensory transduction histidine kinase"/>
    <property type="match status" value="1"/>
</dbReference>
<dbReference type="SUPFAM" id="SSF55874">
    <property type="entry name" value="ATPase domain of HSP90 chaperone/DNA topoisomerase II/histidine kinase"/>
    <property type="match status" value="1"/>
</dbReference>
<dbReference type="InterPro" id="IPR003661">
    <property type="entry name" value="HisK_dim/P_dom"/>
</dbReference>
<keyword evidence="6" id="KW-0808">Transferase</keyword>
<dbReference type="PRINTS" id="PR00344">
    <property type="entry name" value="BCTRLSENSOR"/>
</dbReference>
<evidence type="ECO:0000256" key="12">
    <source>
        <dbReference type="SAM" id="Coils"/>
    </source>
</evidence>
<keyword evidence="11 13" id="KW-0472">Membrane</keyword>
<dbReference type="SMART" id="SM00388">
    <property type="entry name" value="HisKA"/>
    <property type="match status" value="1"/>
</dbReference>
<dbReference type="SUPFAM" id="SSF47384">
    <property type="entry name" value="Homodimeric domain of signal transducing histidine kinase"/>
    <property type="match status" value="1"/>
</dbReference>
<dbReference type="PROSITE" id="PS50109">
    <property type="entry name" value="HIS_KIN"/>
    <property type="match status" value="1"/>
</dbReference>
<dbReference type="FunFam" id="3.30.565.10:FF:000023">
    <property type="entry name" value="PAS domain-containing sensor histidine kinase"/>
    <property type="match status" value="1"/>
</dbReference>
<dbReference type="GO" id="GO:0000155">
    <property type="term" value="F:phosphorelay sensor kinase activity"/>
    <property type="evidence" value="ECO:0007669"/>
    <property type="project" value="InterPro"/>
</dbReference>
<keyword evidence="13" id="KW-0812">Transmembrane</keyword>
<dbReference type="InterPro" id="IPR050736">
    <property type="entry name" value="Sensor_HK_Regulatory"/>
</dbReference>
<keyword evidence="10" id="KW-0902">Two-component regulatory system</keyword>
<dbReference type="InterPro" id="IPR036890">
    <property type="entry name" value="HATPase_C_sf"/>
</dbReference>
<evidence type="ECO:0000256" key="11">
    <source>
        <dbReference type="ARBA" id="ARBA00023136"/>
    </source>
</evidence>
<proteinExistence type="predicted"/>
<dbReference type="InterPro" id="IPR003594">
    <property type="entry name" value="HATPase_dom"/>
</dbReference>
<evidence type="ECO:0000313" key="15">
    <source>
        <dbReference type="EMBL" id="PRY97916.1"/>
    </source>
</evidence>
<evidence type="ECO:0000256" key="3">
    <source>
        <dbReference type="ARBA" id="ARBA00012438"/>
    </source>
</evidence>
<dbReference type="Proteomes" id="UP000238308">
    <property type="component" value="Unassembled WGS sequence"/>
</dbReference>
<dbReference type="PANTHER" id="PTHR43711">
    <property type="entry name" value="TWO-COMPONENT HISTIDINE KINASE"/>
    <property type="match status" value="1"/>
</dbReference>
<keyword evidence="13" id="KW-1133">Transmembrane helix</keyword>
<evidence type="ECO:0000256" key="4">
    <source>
        <dbReference type="ARBA" id="ARBA00022475"/>
    </source>
</evidence>
<evidence type="ECO:0000256" key="5">
    <source>
        <dbReference type="ARBA" id="ARBA00022553"/>
    </source>
</evidence>
<comment type="subcellular location">
    <subcellularLocation>
        <location evidence="2">Cell membrane</location>
    </subcellularLocation>
</comment>
<gene>
    <name evidence="15" type="ORF">BCM14_1629</name>
</gene>
<keyword evidence="7" id="KW-0547">Nucleotide-binding</keyword>
<protein>
    <recommendedName>
        <fullName evidence="3">histidine kinase</fullName>
        <ecNumber evidence="3">2.7.13.3</ecNumber>
    </recommendedName>
</protein>
<evidence type="ECO:0000256" key="9">
    <source>
        <dbReference type="ARBA" id="ARBA00022840"/>
    </source>
</evidence>
<dbReference type="CDD" id="cd12915">
    <property type="entry name" value="PDC2_DGC_like"/>
    <property type="match status" value="1"/>
</dbReference>
<feature type="transmembrane region" description="Helical" evidence="13">
    <location>
        <begin position="306"/>
        <end position="329"/>
    </location>
</feature>
<dbReference type="OrthoDB" id="9810730at2"/>
<evidence type="ECO:0000256" key="1">
    <source>
        <dbReference type="ARBA" id="ARBA00000085"/>
    </source>
</evidence>
<sequence length="622" mass="70615">MQTTALEEKPISISNRGMILTGGVVFAVFIVLLAFTLAYFEHTQAENEWKKNIKNLSLSISAHANQSFFSSTVLLQSITDEINGNRFADEAGFKASMAERSFHENLQKKINSNPLIDVAIVTDKNGEVINFSRFYPPIKINLDGKLQYDWWKSHNDDSVFYGEPVFNNFGKWSFYMSQRINDTSGRFLGVVLIGMSIDNFSKFYKTIFSNIGRSASIILYRRNGLIVAAWPESEALTGRFKASETDNDASIRGFSDSSVFITSPDDSIRSSATKRRMIALSKVSDYPFYIEVSFGSDIYLDAYYRLLTPIFAIAFFANCLLFFTIKVFLKKDAQITNNYYHRALIQYELLQTKEQIEKQNKDLEIKVAKRTSEIAVKHEQLLWSHQQLELANRSKSEFLANMSHELRTPLNAIIGFSELLQQKVFGSLNEKQAEYIGDIHLSGKHLLTLINDILDLAKIESGQLELVVTDFELDDFIANTMVMVQDRAEKEQVELTVNIQTEILCHADKTKLRQVLINLLANAIKYTPAGGRVTVEVTATDLWMEFAVIDTGIGMSEAELEEVFEQFKQIDNFHNRINQGTGLGLSISRRLVELHGGQLKVESEVGYGSRFYFSIPVFEPQI</sequence>
<dbReference type="InterPro" id="IPR036097">
    <property type="entry name" value="HisK_dim/P_sf"/>
</dbReference>
<dbReference type="InterPro" id="IPR005467">
    <property type="entry name" value="His_kinase_dom"/>
</dbReference>
<dbReference type="Gene3D" id="3.30.450.20">
    <property type="entry name" value="PAS domain"/>
    <property type="match status" value="2"/>
</dbReference>
<dbReference type="CDD" id="cd12914">
    <property type="entry name" value="PDC1_DGC_like"/>
    <property type="match status" value="1"/>
</dbReference>
<dbReference type="GO" id="GO:0005524">
    <property type="term" value="F:ATP binding"/>
    <property type="evidence" value="ECO:0007669"/>
    <property type="project" value="UniProtKB-KW"/>
</dbReference>
<keyword evidence="5" id="KW-0597">Phosphoprotein</keyword>
<dbReference type="SMART" id="SM00387">
    <property type="entry name" value="HATPase_c"/>
    <property type="match status" value="1"/>
</dbReference>